<dbReference type="AlphaFoldDB" id="A0A8K0D5K8"/>
<keyword evidence="10 12" id="KW-0472">Membrane</keyword>
<dbReference type="GO" id="GO:0030177">
    <property type="term" value="P:positive regulation of Wnt signaling pathway"/>
    <property type="evidence" value="ECO:0007669"/>
    <property type="project" value="TreeGrafter"/>
</dbReference>
<dbReference type="GO" id="GO:0005789">
    <property type="term" value="C:endoplasmic reticulum membrane"/>
    <property type="evidence" value="ECO:0007669"/>
    <property type="project" value="UniProtKB-SubCell"/>
</dbReference>
<feature type="transmembrane region" description="Helical" evidence="12">
    <location>
        <begin position="296"/>
        <end position="318"/>
    </location>
</feature>
<dbReference type="Pfam" id="PF25294">
    <property type="entry name" value="RENR_N"/>
    <property type="match status" value="1"/>
</dbReference>
<keyword evidence="5" id="KW-0165">Cleavage on pair of basic residues</keyword>
<dbReference type="PANTHER" id="PTHR13351">
    <property type="entry name" value="RENIN RECEPTOR"/>
    <property type="match status" value="1"/>
</dbReference>
<reference evidence="16" key="1">
    <citation type="submission" date="2019-08" db="EMBL/GenBank/DDBJ databases">
        <title>The genome of the North American firefly Photinus pyralis.</title>
        <authorList>
            <consortium name="Photinus pyralis genome working group"/>
            <person name="Fallon T.R."/>
            <person name="Sander Lower S.E."/>
            <person name="Weng J.-K."/>
        </authorList>
    </citation>
    <scope>NUCLEOTIDE SEQUENCE</scope>
    <source>
        <strain evidence="16">TRF0915ILg1</strain>
        <tissue evidence="16">Whole body</tissue>
    </source>
</reference>
<sequence length="337" mass="37886">MLNILICITFYFAAVYGSGELTILHRPSSILFKGHDRLDESDLKEVYSAALGFSIEHSSTWPGMYLTDPFHLAEAIVTISIDGITDLGGGKGHHYPLRTDADDGETFYAMKKRIEERYPDGNSKIIDIDLSDGLNAIKDYEFLHDIKHIKKVKGVYSYLKTNVDEDHKFLQEINFLNAIIDKIESGVVKKDHKPDYYRIKCTSLHAVSDLHGENSTASKEAKQLLIETINRLNDAFNKAYGGSVLVSVVSSDVSHTRRVRSTNTQNESKATKEERKLPNINLAVTYNGNYPVIFNIILWFGVAMVFALLAISIVIGTMDPGRDSIIYRMTSTRLKKD</sequence>
<dbReference type="InterPro" id="IPR056780">
    <property type="entry name" value="Renin_r_C"/>
</dbReference>
<evidence type="ECO:0000313" key="17">
    <source>
        <dbReference type="Proteomes" id="UP000801492"/>
    </source>
</evidence>
<comment type="caution">
    <text evidence="16">The sequence shown here is derived from an EMBL/GenBank/DDBJ whole genome shotgun (WGS) entry which is preliminary data.</text>
</comment>
<evidence type="ECO:0000256" key="13">
    <source>
        <dbReference type="SAM" id="SignalP"/>
    </source>
</evidence>
<organism evidence="16 17">
    <name type="scientific">Ignelater luminosus</name>
    <name type="common">Cucubano</name>
    <name type="synonym">Pyrophorus luminosus</name>
    <dbReference type="NCBI Taxonomy" id="2038154"/>
    <lineage>
        <taxon>Eukaryota</taxon>
        <taxon>Metazoa</taxon>
        <taxon>Ecdysozoa</taxon>
        <taxon>Arthropoda</taxon>
        <taxon>Hexapoda</taxon>
        <taxon>Insecta</taxon>
        <taxon>Pterygota</taxon>
        <taxon>Neoptera</taxon>
        <taxon>Endopterygota</taxon>
        <taxon>Coleoptera</taxon>
        <taxon>Polyphaga</taxon>
        <taxon>Elateriformia</taxon>
        <taxon>Elateroidea</taxon>
        <taxon>Elateridae</taxon>
        <taxon>Agrypninae</taxon>
        <taxon>Pyrophorini</taxon>
        <taxon>Ignelater</taxon>
    </lineage>
</organism>
<dbReference type="GO" id="GO:0009897">
    <property type="term" value="C:external side of plasma membrane"/>
    <property type="evidence" value="ECO:0007669"/>
    <property type="project" value="TreeGrafter"/>
</dbReference>
<keyword evidence="6 12" id="KW-0812">Transmembrane</keyword>
<evidence type="ECO:0000256" key="3">
    <source>
        <dbReference type="ARBA" id="ARBA00004373"/>
    </source>
</evidence>
<dbReference type="EMBL" id="VTPC01004164">
    <property type="protein sequence ID" value="KAF2897437.1"/>
    <property type="molecule type" value="Genomic_DNA"/>
</dbReference>
<name>A0A8K0D5K8_IGNLU</name>
<evidence type="ECO:0000256" key="6">
    <source>
        <dbReference type="ARBA" id="ARBA00022692"/>
    </source>
</evidence>
<proteinExistence type="predicted"/>
<keyword evidence="11" id="KW-0675">Receptor</keyword>
<dbReference type="GO" id="GO:0098588">
    <property type="term" value="C:bounding membrane of organelle"/>
    <property type="evidence" value="ECO:0007669"/>
    <property type="project" value="UniProtKB-ARBA"/>
</dbReference>
<dbReference type="PANTHER" id="PTHR13351:SF1">
    <property type="entry name" value="RENIN RECEPTOR"/>
    <property type="match status" value="1"/>
</dbReference>
<feature type="domain" description="Renin receptor N-terminal" evidence="15">
    <location>
        <begin position="18"/>
        <end position="252"/>
    </location>
</feature>
<evidence type="ECO:0000259" key="14">
    <source>
        <dbReference type="Pfam" id="PF07850"/>
    </source>
</evidence>
<dbReference type="GO" id="GO:0031982">
    <property type="term" value="C:vesicle"/>
    <property type="evidence" value="ECO:0007669"/>
    <property type="project" value="UniProtKB-SubCell"/>
</dbReference>
<dbReference type="Proteomes" id="UP000801492">
    <property type="component" value="Unassembled WGS sequence"/>
</dbReference>
<gene>
    <name evidence="16" type="ORF">ILUMI_08737</name>
</gene>
<accession>A0A8K0D5K8</accession>
<dbReference type="InterPro" id="IPR012493">
    <property type="entry name" value="Renin_rcpt"/>
</dbReference>
<evidence type="ECO:0000256" key="1">
    <source>
        <dbReference type="ARBA" id="ARBA00004115"/>
    </source>
</evidence>
<evidence type="ECO:0008006" key="18">
    <source>
        <dbReference type="Google" id="ProtNLM"/>
    </source>
</evidence>
<evidence type="ECO:0000256" key="9">
    <source>
        <dbReference type="ARBA" id="ARBA00022989"/>
    </source>
</evidence>
<protein>
    <recommendedName>
        <fullName evidence="18">Renin receptor</fullName>
    </recommendedName>
</protein>
<evidence type="ECO:0000259" key="15">
    <source>
        <dbReference type="Pfam" id="PF25294"/>
    </source>
</evidence>
<evidence type="ECO:0000256" key="10">
    <source>
        <dbReference type="ARBA" id="ARBA00023136"/>
    </source>
</evidence>
<evidence type="ECO:0000313" key="16">
    <source>
        <dbReference type="EMBL" id="KAF2897437.1"/>
    </source>
</evidence>
<evidence type="ECO:0000256" key="11">
    <source>
        <dbReference type="ARBA" id="ARBA00023170"/>
    </source>
</evidence>
<evidence type="ECO:0000256" key="4">
    <source>
        <dbReference type="ARBA" id="ARBA00022475"/>
    </source>
</evidence>
<keyword evidence="9 12" id="KW-1133">Transmembrane helix</keyword>
<comment type="subcellular location">
    <subcellularLocation>
        <location evidence="2">Cell membrane</location>
        <topology evidence="2">Single-pass type I membrane protein</topology>
    </subcellularLocation>
    <subcellularLocation>
        <location evidence="1">Endoplasmic reticulum membrane</location>
        <topology evidence="1">Single-pass type I membrane protein</topology>
    </subcellularLocation>
    <subcellularLocation>
        <location evidence="3">Vesicle</location>
    </subcellularLocation>
</comment>
<evidence type="ECO:0000256" key="5">
    <source>
        <dbReference type="ARBA" id="ARBA00022685"/>
    </source>
</evidence>
<dbReference type="GO" id="GO:0038023">
    <property type="term" value="F:signaling receptor activity"/>
    <property type="evidence" value="ECO:0007669"/>
    <property type="project" value="InterPro"/>
</dbReference>
<dbReference type="InterPro" id="IPR057318">
    <property type="entry name" value="RENR_N"/>
</dbReference>
<evidence type="ECO:0000256" key="8">
    <source>
        <dbReference type="ARBA" id="ARBA00022824"/>
    </source>
</evidence>
<evidence type="ECO:0000256" key="2">
    <source>
        <dbReference type="ARBA" id="ARBA00004251"/>
    </source>
</evidence>
<dbReference type="Pfam" id="PF07850">
    <property type="entry name" value="Renin_r"/>
    <property type="match status" value="1"/>
</dbReference>
<feature type="chain" id="PRO_5035476555" description="Renin receptor" evidence="13">
    <location>
        <begin position="18"/>
        <end position="337"/>
    </location>
</feature>
<keyword evidence="7 13" id="KW-0732">Signal</keyword>
<keyword evidence="17" id="KW-1185">Reference proteome</keyword>
<evidence type="ECO:0000256" key="12">
    <source>
        <dbReference type="SAM" id="Phobius"/>
    </source>
</evidence>
<keyword evidence="4" id="KW-1003">Cell membrane</keyword>
<dbReference type="OrthoDB" id="7866065at2759"/>
<feature type="signal peptide" evidence="13">
    <location>
        <begin position="1"/>
        <end position="17"/>
    </location>
</feature>
<keyword evidence="8" id="KW-0256">Endoplasmic reticulum</keyword>
<feature type="domain" description="Renin receptor-like C-terminal transmembrane spanning segment" evidence="14">
    <location>
        <begin position="259"/>
        <end position="337"/>
    </location>
</feature>
<evidence type="ECO:0000256" key="7">
    <source>
        <dbReference type="ARBA" id="ARBA00022729"/>
    </source>
</evidence>